<accession>A0AAN7DBT4</accession>
<comment type="subcellular location">
    <subcellularLocation>
        <location evidence="2">Nucleus</location>
    </subcellularLocation>
</comment>
<keyword evidence="10" id="KW-1185">Reference proteome</keyword>
<evidence type="ECO:0000256" key="6">
    <source>
        <dbReference type="ARBA" id="ARBA00022801"/>
    </source>
</evidence>
<sequence length="409" mass="47422">MPNTILRQSVIQQLRERIDNDFKDAEDLVNLLTEMNTISEIDERNKSIHVDTEELEKLLNEAIIEDPSYKELKELEQLRYLVPRDHYKRRDKAHDIAIEEEYMQKKTEVDFRRCIRTSKMGFLALYEEIKDDKAFSKSTSGPQPRSVKFQMIVAFIRLGIYGNAATDKILGDFFSISQCIGFMDDSLFQIHQTPSWNPELFWCRKNKPAVQSMVICDFDTRILFASTGHYGSQNDTGVLSESGLLEQLATFFEGEQYVVADSAYGKTQWCVPIGKNSEHEPLTGSDIKFNNLLSRSRVSIENCFGALKGRFESLDELRDQLKEEADIDGYNRWVVTCFILHNFCLKHDDPSYVAEIIDYFYRTHDKNDYFETSRNEFNRASRNSKYGNYNTIKHPFVVPNISTSAGIEK</sequence>
<dbReference type="GO" id="GO:0004518">
    <property type="term" value="F:nuclease activity"/>
    <property type="evidence" value="ECO:0007669"/>
    <property type="project" value="UniProtKB-KW"/>
</dbReference>
<protein>
    <recommendedName>
        <fullName evidence="8">DDE Tnp4 domain-containing protein</fullName>
    </recommendedName>
</protein>
<dbReference type="AlphaFoldDB" id="A0AAN7DBT4"/>
<dbReference type="InterPro" id="IPR045249">
    <property type="entry name" value="HARBI1-like"/>
</dbReference>
<dbReference type="PANTHER" id="PTHR22930">
    <property type="match status" value="1"/>
</dbReference>
<keyword evidence="6" id="KW-0378">Hydrolase</keyword>
<proteinExistence type="inferred from homology"/>
<dbReference type="Proteomes" id="UP001304243">
    <property type="component" value="Unassembled WGS sequence"/>
</dbReference>
<dbReference type="GO" id="GO:0005634">
    <property type="term" value="C:nucleus"/>
    <property type="evidence" value="ECO:0007669"/>
    <property type="project" value="UniProtKB-SubCell"/>
</dbReference>
<evidence type="ECO:0000256" key="5">
    <source>
        <dbReference type="ARBA" id="ARBA00022723"/>
    </source>
</evidence>
<evidence type="ECO:0000256" key="7">
    <source>
        <dbReference type="ARBA" id="ARBA00023242"/>
    </source>
</evidence>
<name>A0AAN7DBT4_9FUNG</name>
<dbReference type="EMBL" id="JASEJX010000016">
    <property type="protein sequence ID" value="KAK4513972.1"/>
    <property type="molecule type" value="Genomic_DNA"/>
</dbReference>
<evidence type="ECO:0000256" key="2">
    <source>
        <dbReference type="ARBA" id="ARBA00004123"/>
    </source>
</evidence>
<reference evidence="9 10" key="1">
    <citation type="submission" date="2022-11" db="EMBL/GenBank/DDBJ databases">
        <title>Mucor velutinosus strain NIH1002 WGS.</title>
        <authorList>
            <person name="Subramanian P."/>
            <person name="Mullikin J.C."/>
            <person name="Segre J.A."/>
            <person name="Zelazny A.M."/>
        </authorList>
    </citation>
    <scope>NUCLEOTIDE SEQUENCE [LARGE SCALE GENOMIC DNA]</scope>
    <source>
        <strain evidence="9 10">NIH1002</strain>
    </source>
</reference>
<dbReference type="GeneID" id="89949665"/>
<dbReference type="InterPro" id="IPR027806">
    <property type="entry name" value="HARBI1_dom"/>
</dbReference>
<comment type="cofactor">
    <cofactor evidence="1">
        <name>a divalent metal cation</name>
        <dbReference type="ChEBI" id="CHEBI:60240"/>
    </cofactor>
</comment>
<dbReference type="GO" id="GO:0016787">
    <property type="term" value="F:hydrolase activity"/>
    <property type="evidence" value="ECO:0007669"/>
    <property type="project" value="UniProtKB-KW"/>
</dbReference>
<feature type="domain" description="DDE Tnp4" evidence="8">
    <location>
        <begin position="187"/>
        <end position="342"/>
    </location>
</feature>
<evidence type="ECO:0000259" key="8">
    <source>
        <dbReference type="Pfam" id="PF13359"/>
    </source>
</evidence>
<keyword evidence="4" id="KW-0540">Nuclease</keyword>
<evidence type="ECO:0000313" key="10">
    <source>
        <dbReference type="Proteomes" id="UP001304243"/>
    </source>
</evidence>
<evidence type="ECO:0000256" key="3">
    <source>
        <dbReference type="ARBA" id="ARBA00006958"/>
    </source>
</evidence>
<evidence type="ECO:0000313" key="9">
    <source>
        <dbReference type="EMBL" id="KAK4513972.1"/>
    </source>
</evidence>
<dbReference type="PANTHER" id="PTHR22930:SF85">
    <property type="entry name" value="GH03217P-RELATED"/>
    <property type="match status" value="1"/>
</dbReference>
<dbReference type="Pfam" id="PF13359">
    <property type="entry name" value="DDE_Tnp_4"/>
    <property type="match status" value="1"/>
</dbReference>
<dbReference type="RefSeq" id="XP_064680638.1">
    <property type="nucleotide sequence ID" value="XM_064825261.1"/>
</dbReference>
<comment type="similarity">
    <text evidence="3">Belongs to the HARBI1 family.</text>
</comment>
<evidence type="ECO:0000256" key="4">
    <source>
        <dbReference type="ARBA" id="ARBA00022722"/>
    </source>
</evidence>
<keyword evidence="5" id="KW-0479">Metal-binding</keyword>
<dbReference type="GO" id="GO:0046872">
    <property type="term" value="F:metal ion binding"/>
    <property type="evidence" value="ECO:0007669"/>
    <property type="project" value="UniProtKB-KW"/>
</dbReference>
<comment type="caution">
    <text evidence="9">The sequence shown here is derived from an EMBL/GenBank/DDBJ whole genome shotgun (WGS) entry which is preliminary data.</text>
</comment>
<keyword evidence="7" id="KW-0539">Nucleus</keyword>
<gene>
    <name evidence="9" type="ORF">ATC70_005979</name>
</gene>
<organism evidence="9 10">
    <name type="scientific">Mucor velutinosus</name>
    <dbReference type="NCBI Taxonomy" id="708070"/>
    <lineage>
        <taxon>Eukaryota</taxon>
        <taxon>Fungi</taxon>
        <taxon>Fungi incertae sedis</taxon>
        <taxon>Mucoromycota</taxon>
        <taxon>Mucoromycotina</taxon>
        <taxon>Mucoromycetes</taxon>
        <taxon>Mucorales</taxon>
        <taxon>Mucorineae</taxon>
        <taxon>Mucoraceae</taxon>
        <taxon>Mucor</taxon>
    </lineage>
</organism>
<evidence type="ECO:0000256" key="1">
    <source>
        <dbReference type="ARBA" id="ARBA00001968"/>
    </source>
</evidence>